<dbReference type="OrthoDB" id="5933722at2"/>
<dbReference type="Pfam" id="PF12704">
    <property type="entry name" value="MacB_PCD"/>
    <property type="match status" value="2"/>
</dbReference>
<comment type="subcellular location">
    <subcellularLocation>
        <location evidence="1">Cell membrane</location>
        <topology evidence="1">Multi-pass membrane protein</topology>
    </subcellularLocation>
</comment>
<dbReference type="Proteomes" id="UP000239590">
    <property type="component" value="Unassembled WGS sequence"/>
</dbReference>
<keyword evidence="5 6" id="KW-0472">Membrane</keyword>
<keyword evidence="9" id="KW-0131">Cell cycle</keyword>
<dbReference type="InterPro" id="IPR050250">
    <property type="entry name" value="Macrolide_Exporter_MacB"/>
</dbReference>
<keyword evidence="2" id="KW-1003">Cell membrane</keyword>
<feature type="domain" description="ABC3 transporter permease C-terminal" evidence="7">
    <location>
        <begin position="677"/>
        <end position="789"/>
    </location>
</feature>
<keyword evidence="3 6" id="KW-0812">Transmembrane</keyword>
<feature type="transmembrane region" description="Helical" evidence="6">
    <location>
        <begin position="283"/>
        <end position="304"/>
    </location>
</feature>
<comment type="caution">
    <text evidence="9">The sequence shown here is derived from an EMBL/GenBank/DDBJ whole genome shotgun (WGS) entry which is preliminary data.</text>
</comment>
<evidence type="ECO:0000259" key="7">
    <source>
        <dbReference type="Pfam" id="PF02687"/>
    </source>
</evidence>
<feature type="domain" description="MacB-like periplasmic core" evidence="8">
    <location>
        <begin position="432"/>
        <end position="600"/>
    </location>
</feature>
<evidence type="ECO:0000259" key="8">
    <source>
        <dbReference type="Pfam" id="PF12704"/>
    </source>
</evidence>
<keyword evidence="4 6" id="KW-1133">Transmembrane helix</keyword>
<dbReference type="AlphaFoldDB" id="A0A2S7IRT3"/>
<feature type="transmembrane region" description="Helical" evidence="6">
    <location>
        <begin position="337"/>
        <end position="356"/>
    </location>
</feature>
<evidence type="ECO:0000256" key="3">
    <source>
        <dbReference type="ARBA" id="ARBA00022692"/>
    </source>
</evidence>
<dbReference type="RefSeq" id="WP_104712636.1">
    <property type="nucleotide sequence ID" value="NZ_PTRA01000001.1"/>
</dbReference>
<protein>
    <submittedName>
        <fullName evidence="9">Cell division protein FtsX</fullName>
    </submittedName>
</protein>
<sequence length="796" mass="89020">MLRNYFKIAFRSLLKNRLFTFVNLAGLSVGIVACLLISLYVLHELSYDTFHEKGDRIYRVVTDIKTPTETIHPDITSGPMAPALKQNFPEVEAYTRLWARTAVFARDDQKFQENRIYMADSTLFEVFSFPLLQGDARTALKAPFSAVLTQKTAKKYFGDENPMGQTLRMEGKFPVKVTGVLKDIPETSHIPFDMLLSMSTLTRELQPNVDQQWSNFAFYSYLLLKKNTNAQGLEAKIPALLDRLVGKELAQFQMHYTLRLQPLQDIYLKSDRGAPEQGSLKNVYIFSVIAAFILLLACINFINLTIARASERAKEVGVRKVVGAERQQLTFQFLSEYVLLSSLAFIIAVLLSELLLPLFNEFSGKTILTSTLTHPTFWLILLLLAVIVGLLAGLYPALVLSGMKAITVLKGRFATSRQGLILRKSLVVFQFVISVSLIVSTLVVYTQLNYMRGQSLGFAKDQMLVLNLNDPGYLDRHSESLLRQLGNVAGVESVTQSSSVPGSGAQGAYTSLENKSGDMQAANMDLYSIDYNFLKQYQIPLLAGRLFARDYATDSTEALIVNEATVKNFGYASPSQIIGKKFDQWGRKGRIIGVVKNFHSASLREAITAATFRINPHECQQVSIKVKAAQLPSTLSALKTVWERAVPDRPFDYFFIDQSFNDKYKGEEQFGRLFIYFASIAIFIACLGLIGLTSYATFQRTKEIGVRKVLGASSFQITALLSREFIKLVLIAILIASPLAWYAMNRWLEDFHYRAALPWWTFPTAGILALGIAILTVSSLTLKAATANPVKSLKTE</sequence>
<evidence type="ECO:0000313" key="9">
    <source>
        <dbReference type="EMBL" id="PQA60392.1"/>
    </source>
</evidence>
<organism evidence="9 10">
    <name type="scientific">Siphonobacter curvatus</name>
    <dbReference type="NCBI Taxonomy" id="2094562"/>
    <lineage>
        <taxon>Bacteria</taxon>
        <taxon>Pseudomonadati</taxon>
        <taxon>Bacteroidota</taxon>
        <taxon>Cytophagia</taxon>
        <taxon>Cytophagales</taxon>
        <taxon>Cytophagaceae</taxon>
        <taxon>Siphonobacter</taxon>
    </lineage>
</organism>
<dbReference type="PANTHER" id="PTHR30572">
    <property type="entry name" value="MEMBRANE COMPONENT OF TRANSPORTER-RELATED"/>
    <property type="match status" value="1"/>
</dbReference>
<feature type="transmembrane region" description="Helical" evidence="6">
    <location>
        <begin position="725"/>
        <end position="744"/>
    </location>
</feature>
<dbReference type="EMBL" id="PTRA01000001">
    <property type="protein sequence ID" value="PQA60392.1"/>
    <property type="molecule type" value="Genomic_DNA"/>
</dbReference>
<evidence type="ECO:0000256" key="5">
    <source>
        <dbReference type="ARBA" id="ARBA00023136"/>
    </source>
</evidence>
<dbReference type="PROSITE" id="PS51257">
    <property type="entry name" value="PROKAR_LIPOPROTEIN"/>
    <property type="match status" value="1"/>
</dbReference>
<evidence type="ECO:0000256" key="4">
    <source>
        <dbReference type="ARBA" id="ARBA00022989"/>
    </source>
</evidence>
<dbReference type="GO" id="GO:0022857">
    <property type="term" value="F:transmembrane transporter activity"/>
    <property type="evidence" value="ECO:0007669"/>
    <property type="project" value="TreeGrafter"/>
</dbReference>
<accession>A0A2S7IRT3</accession>
<feature type="transmembrane region" description="Helical" evidence="6">
    <location>
        <begin position="673"/>
        <end position="698"/>
    </location>
</feature>
<dbReference type="GO" id="GO:0005886">
    <property type="term" value="C:plasma membrane"/>
    <property type="evidence" value="ECO:0007669"/>
    <property type="project" value="UniProtKB-SubCell"/>
</dbReference>
<dbReference type="Pfam" id="PF02687">
    <property type="entry name" value="FtsX"/>
    <property type="match status" value="2"/>
</dbReference>
<feature type="transmembrane region" description="Helical" evidence="6">
    <location>
        <begin position="764"/>
        <end position="785"/>
    </location>
</feature>
<gene>
    <name evidence="9" type="ORF">C5O19_12475</name>
</gene>
<keyword evidence="9" id="KW-0132">Cell division</keyword>
<evidence type="ECO:0000256" key="1">
    <source>
        <dbReference type="ARBA" id="ARBA00004651"/>
    </source>
</evidence>
<evidence type="ECO:0000256" key="2">
    <source>
        <dbReference type="ARBA" id="ARBA00022475"/>
    </source>
</evidence>
<feature type="domain" description="ABC3 transporter permease C-terminal" evidence="7">
    <location>
        <begin position="288"/>
        <end position="403"/>
    </location>
</feature>
<feature type="transmembrane region" description="Helical" evidence="6">
    <location>
        <begin position="376"/>
        <end position="400"/>
    </location>
</feature>
<evidence type="ECO:0000313" key="10">
    <source>
        <dbReference type="Proteomes" id="UP000239590"/>
    </source>
</evidence>
<keyword evidence="10" id="KW-1185">Reference proteome</keyword>
<dbReference type="InterPro" id="IPR025857">
    <property type="entry name" value="MacB_PCD"/>
</dbReference>
<dbReference type="PANTHER" id="PTHR30572:SF18">
    <property type="entry name" value="ABC-TYPE MACROLIDE FAMILY EXPORT SYSTEM PERMEASE COMPONENT 2"/>
    <property type="match status" value="1"/>
</dbReference>
<feature type="transmembrane region" description="Helical" evidence="6">
    <location>
        <begin position="421"/>
        <end position="445"/>
    </location>
</feature>
<evidence type="ECO:0000256" key="6">
    <source>
        <dbReference type="SAM" id="Phobius"/>
    </source>
</evidence>
<dbReference type="InterPro" id="IPR003838">
    <property type="entry name" value="ABC3_permease_C"/>
</dbReference>
<dbReference type="GO" id="GO:0051301">
    <property type="term" value="P:cell division"/>
    <property type="evidence" value="ECO:0007669"/>
    <property type="project" value="UniProtKB-KW"/>
</dbReference>
<reference evidence="10" key="1">
    <citation type="submission" date="2018-02" db="EMBL/GenBank/DDBJ databases">
        <title>Genome sequencing of Solimonas sp. HR-BB.</title>
        <authorList>
            <person name="Lee Y."/>
            <person name="Jeon C.O."/>
        </authorList>
    </citation>
    <scope>NUCLEOTIDE SEQUENCE [LARGE SCALE GENOMIC DNA]</scope>
    <source>
        <strain evidence="10">HR-U</strain>
    </source>
</reference>
<proteinExistence type="predicted"/>
<feature type="transmembrane region" description="Helical" evidence="6">
    <location>
        <begin position="21"/>
        <end position="42"/>
    </location>
</feature>
<name>A0A2S7IRT3_9BACT</name>
<feature type="domain" description="MacB-like periplasmic core" evidence="8">
    <location>
        <begin position="20"/>
        <end position="239"/>
    </location>
</feature>